<reference evidence="8 9" key="1">
    <citation type="journal article" date="2014" name="Int. J. Syst. Evol. Microbiol.">
        <title>Complete genome sequence of Corynebacterium casei LMG S-19264T (=DSM 44701T), isolated from a smear-ripened cheese.</title>
        <authorList>
            <consortium name="US DOE Joint Genome Institute (JGI-PGF)"/>
            <person name="Walter F."/>
            <person name="Albersmeier A."/>
            <person name="Kalinowski J."/>
            <person name="Ruckert C."/>
        </authorList>
    </citation>
    <scope>NUCLEOTIDE SEQUENCE [LARGE SCALE GENOMIC DNA]</scope>
    <source>
        <strain evidence="8 9">KCTC 12285</strain>
    </source>
</reference>
<dbReference type="Gene3D" id="3.10.129.30">
    <property type="entry name" value="Rv0098, thioesterase-like hot dog domain"/>
    <property type="match status" value="1"/>
</dbReference>
<name>A0A918JV04_9FLAO</name>
<keyword evidence="1" id="KW-0443">Lipid metabolism</keyword>
<evidence type="ECO:0000313" key="9">
    <source>
        <dbReference type="Proteomes" id="UP000601108"/>
    </source>
</evidence>
<gene>
    <name evidence="8" type="ORF">GCM10007384_19220</name>
</gene>
<comment type="caution">
    <text evidence="8">The sequence shown here is derived from an EMBL/GenBank/DDBJ whole genome shotgun (WGS) entry which is preliminary data.</text>
</comment>
<dbReference type="EMBL" id="BMWS01000011">
    <property type="protein sequence ID" value="GGX17929.1"/>
    <property type="molecule type" value="Genomic_DNA"/>
</dbReference>
<dbReference type="InterPro" id="IPR022598">
    <property type="entry name" value="FcoT_ThioEstase"/>
</dbReference>
<comment type="similarity">
    <text evidence="3">Belongs to the FcoT family.</text>
</comment>
<dbReference type="GO" id="GO:0006629">
    <property type="term" value="P:lipid metabolic process"/>
    <property type="evidence" value="ECO:0007669"/>
    <property type="project" value="UniProtKB-KW"/>
</dbReference>
<evidence type="ECO:0000256" key="4">
    <source>
        <dbReference type="ARBA" id="ARBA00035127"/>
    </source>
</evidence>
<evidence type="ECO:0000256" key="6">
    <source>
        <dbReference type="ARBA" id="ARBA00035448"/>
    </source>
</evidence>
<dbReference type="Proteomes" id="UP000601108">
    <property type="component" value="Unassembled WGS sequence"/>
</dbReference>
<evidence type="ECO:0000313" key="8">
    <source>
        <dbReference type="EMBL" id="GGX17929.1"/>
    </source>
</evidence>
<evidence type="ECO:0000256" key="5">
    <source>
        <dbReference type="ARBA" id="ARBA00035169"/>
    </source>
</evidence>
<organism evidence="8 9">
    <name type="scientific">Aquimarina muelleri</name>
    <dbReference type="NCBI Taxonomy" id="279356"/>
    <lineage>
        <taxon>Bacteria</taxon>
        <taxon>Pseudomonadati</taxon>
        <taxon>Bacteroidota</taxon>
        <taxon>Flavobacteriia</taxon>
        <taxon>Flavobacteriales</taxon>
        <taxon>Flavobacteriaceae</taxon>
        <taxon>Aquimarina</taxon>
    </lineage>
</organism>
<evidence type="ECO:0000256" key="7">
    <source>
        <dbReference type="ARBA" id="ARBA00048742"/>
    </source>
</evidence>
<sequence length="179" mass="20556">MSMKTIAQKKPSQITIDDGFVKKILRPYREDTSYLKKAVFEYDKDSNEYPIVKGDFEIKESCYIDDTGHFNAVEFNICFNQIGYTYLGYSIKEGLIPELEGFSKNNGNEFFEKQLSHFLIVNIQSSYKRPINSDQFYGEVGIKTITKKASCTFIIMSCKYYDDDGGRSFGEITLAILNP</sequence>
<protein>
    <recommendedName>
        <fullName evidence="5">(2E)-enoyl-[ACP] glycyltransferase</fullName>
        <ecNumber evidence="4">4.3.2.11</ecNumber>
    </recommendedName>
    <alternativeName>
        <fullName evidence="6">(2E)-unsaturated fatty acyl-[ACP] glycyltransferase</fullName>
    </alternativeName>
</protein>
<dbReference type="Pfam" id="PF10862">
    <property type="entry name" value="FcoT"/>
    <property type="match status" value="1"/>
</dbReference>
<comment type="catalytic activity">
    <reaction evidence="7">
        <text>a (3R)-3-[(carboxymethyl)amino]fatty acid + holo-[ACP] + H(+) = a (2E)-enoyl-[ACP] + glycine + H2O</text>
        <dbReference type="Rhea" id="RHEA:74923"/>
        <dbReference type="Rhea" id="RHEA-COMP:9685"/>
        <dbReference type="Rhea" id="RHEA-COMP:9925"/>
        <dbReference type="ChEBI" id="CHEBI:15377"/>
        <dbReference type="ChEBI" id="CHEBI:15378"/>
        <dbReference type="ChEBI" id="CHEBI:57305"/>
        <dbReference type="ChEBI" id="CHEBI:64479"/>
        <dbReference type="ChEBI" id="CHEBI:78784"/>
        <dbReference type="ChEBI" id="CHEBI:193080"/>
        <dbReference type="EC" id="4.3.2.11"/>
    </reaction>
    <physiologicalReaction direction="right-to-left" evidence="7">
        <dbReference type="Rhea" id="RHEA:74925"/>
    </physiologicalReaction>
</comment>
<keyword evidence="2" id="KW-0456">Lyase</keyword>
<dbReference type="GO" id="GO:0016829">
    <property type="term" value="F:lyase activity"/>
    <property type="evidence" value="ECO:0007669"/>
    <property type="project" value="UniProtKB-KW"/>
</dbReference>
<accession>A0A918JV04</accession>
<evidence type="ECO:0000256" key="1">
    <source>
        <dbReference type="ARBA" id="ARBA00023098"/>
    </source>
</evidence>
<evidence type="ECO:0000256" key="3">
    <source>
        <dbReference type="ARBA" id="ARBA00035117"/>
    </source>
</evidence>
<dbReference type="InterPro" id="IPR043064">
    <property type="entry name" value="FcoT_ThioEstase_Rv0098-like_sf"/>
</dbReference>
<evidence type="ECO:0000256" key="2">
    <source>
        <dbReference type="ARBA" id="ARBA00023239"/>
    </source>
</evidence>
<proteinExistence type="inferred from homology"/>
<dbReference type="EC" id="4.3.2.11" evidence="4"/>
<dbReference type="AlphaFoldDB" id="A0A918JV04"/>
<keyword evidence="9" id="KW-1185">Reference proteome</keyword>